<dbReference type="HAMAP" id="MF_00272">
    <property type="entry name" value="GcvH"/>
    <property type="match status" value="1"/>
</dbReference>
<evidence type="ECO:0000256" key="5">
    <source>
        <dbReference type="RuleBase" id="RU364055"/>
    </source>
</evidence>
<protein>
    <recommendedName>
        <fullName evidence="5">Glycine cleavage system H protein</fullName>
    </recommendedName>
</protein>
<feature type="domain" description="Lipoyl-binding" evidence="6">
    <location>
        <begin position="52"/>
        <end position="134"/>
    </location>
</feature>
<dbReference type="EMBL" id="JAKKPZ010000001">
    <property type="protein sequence ID" value="KAI1728947.1"/>
    <property type="molecule type" value="Genomic_DNA"/>
</dbReference>
<comment type="subunit">
    <text evidence="5">The glycine cleavage system is composed of four proteins: P, T, L and H.</text>
</comment>
<dbReference type="InterPro" id="IPR002930">
    <property type="entry name" value="GCV_H"/>
</dbReference>
<evidence type="ECO:0000256" key="3">
    <source>
        <dbReference type="ARBA" id="ARBA00022946"/>
    </source>
</evidence>
<comment type="similarity">
    <text evidence="1 5">Belongs to the GcvH family.</text>
</comment>
<dbReference type="Proteomes" id="UP001201812">
    <property type="component" value="Unassembled WGS sequence"/>
</dbReference>
<evidence type="ECO:0000256" key="2">
    <source>
        <dbReference type="ARBA" id="ARBA00022823"/>
    </source>
</evidence>
<comment type="subcellular location">
    <subcellularLocation>
        <location evidence="5">Mitochondrion</location>
    </subcellularLocation>
</comment>
<dbReference type="CDD" id="cd06848">
    <property type="entry name" value="GCS_H"/>
    <property type="match status" value="1"/>
</dbReference>
<evidence type="ECO:0000313" key="7">
    <source>
        <dbReference type="EMBL" id="KAI1728947.1"/>
    </source>
</evidence>
<dbReference type="GO" id="GO:0009249">
    <property type="term" value="P:protein lipoylation"/>
    <property type="evidence" value="ECO:0007669"/>
    <property type="project" value="TreeGrafter"/>
</dbReference>
<comment type="function">
    <text evidence="5">The H protein shuttles the methylamine group of glycine from the P protein to the T protein.</text>
</comment>
<dbReference type="GO" id="GO:0005960">
    <property type="term" value="C:glycine cleavage complex"/>
    <property type="evidence" value="ECO:0007669"/>
    <property type="project" value="UniProtKB-UniRule"/>
</dbReference>
<dbReference type="Pfam" id="PF01597">
    <property type="entry name" value="GCV_H"/>
    <property type="match status" value="1"/>
</dbReference>
<evidence type="ECO:0000256" key="4">
    <source>
        <dbReference type="PIRSR" id="PIRSR617453-50"/>
    </source>
</evidence>
<keyword evidence="8" id="KW-1185">Reference proteome</keyword>
<keyword evidence="2 4" id="KW-0450">Lipoyl</keyword>
<dbReference type="Gene3D" id="2.40.50.100">
    <property type="match status" value="1"/>
</dbReference>
<dbReference type="GO" id="GO:0019464">
    <property type="term" value="P:glycine decarboxylation via glycine cleavage system"/>
    <property type="evidence" value="ECO:0007669"/>
    <property type="project" value="UniProtKB-UniRule"/>
</dbReference>
<reference evidence="7" key="1">
    <citation type="submission" date="2022-01" db="EMBL/GenBank/DDBJ databases">
        <title>Genome Sequence Resource for Two Populations of Ditylenchus destructor, the Migratory Endoparasitic Phytonematode.</title>
        <authorList>
            <person name="Zhang H."/>
            <person name="Lin R."/>
            <person name="Xie B."/>
        </authorList>
    </citation>
    <scope>NUCLEOTIDE SEQUENCE</scope>
    <source>
        <strain evidence="7">BazhouSP</strain>
    </source>
</reference>
<evidence type="ECO:0000313" key="8">
    <source>
        <dbReference type="Proteomes" id="UP001201812"/>
    </source>
</evidence>
<comment type="caution">
    <text evidence="7">The sequence shown here is derived from an EMBL/GenBank/DDBJ whole genome shotgun (WGS) entry which is preliminary data.</text>
</comment>
<feature type="modified residue" description="N6-lipoyllysine" evidence="4">
    <location>
        <position position="93"/>
    </location>
</feature>
<dbReference type="NCBIfam" id="NF002270">
    <property type="entry name" value="PRK01202.1"/>
    <property type="match status" value="1"/>
</dbReference>
<dbReference type="InterPro" id="IPR011053">
    <property type="entry name" value="Single_hybrid_motif"/>
</dbReference>
<sequence>MIIRLLSVTGVACRTSAIRAIPLRYFSSTHPLFTSDRRYTKKHEWVSVTNDIGTVGISSHAQGELGDVVYVELPEVGQNLQQGDTAGAVESVKAASDIYSPVSGKVVEKNVELETKPHLINKSTYDKGWIFKLELSNKSELDNLMDESAYEKFRTQEQSNDE</sequence>
<dbReference type="AlphaFoldDB" id="A0AAD4RDI4"/>
<evidence type="ECO:0000256" key="1">
    <source>
        <dbReference type="ARBA" id="ARBA00009249"/>
    </source>
</evidence>
<keyword evidence="3 5" id="KW-0809">Transit peptide</keyword>
<keyword evidence="5" id="KW-0496">Mitochondrion</keyword>
<dbReference type="InterPro" id="IPR003016">
    <property type="entry name" value="2-oxoA_DH_lipoyl-BS"/>
</dbReference>
<dbReference type="PROSITE" id="PS00189">
    <property type="entry name" value="LIPOYL"/>
    <property type="match status" value="1"/>
</dbReference>
<organism evidence="7 8">
    <name type="scientific">Ditylenchus destructor</name>
    <dbReference type="NCBI Taxonomy" id="166010"/>
    <lineage>
        <taxon>Eukaryota</taxon>
        <taxon>Metazoa</taxon>
        <taxon>Ecdysozoa</taxon>
        <taxon>Nematoda</taxon>
        <taxon>Chromadorea</taxon>
        <taxon>Rhabditida</taxon>
        <taxon>Tylenchina</taxon>
        <taxon>Tylenchomorpha</taxon>
        <taxon>Sphaerularioidea</taxon>
        <taxon>Anguinidae</taxon>
        <taxon>Anguininae</taxon>
        <taxon>Ditylenchus</taxon>
    </lineage>
</organism>
<dbReference type="PROSITE" id="PS50968">
    <property type="entry name" value="BIOTINYL_LIPOYL"/>
    <property type="match status" value="1"/>
</dbReference>
<evidence type="ECO:0000259" key="6">
    <source>
        <dbReference type="PROSITE" id="PS50968"/>
    </source>
</evidence>
<dbReference type="GO" id="GO:0005739">
    <property type="term" value="C:mitochondrion"/>
    <property type="evidence" value="ECO:0007669"/>
    <property type="project" value="UniProtKB-SubCell"/>
</dbReference>
<comment type="cofactor">
    <cofactor evidence="5">
        <name>(R)-lipoate</name>
        <dbReference type="ChEBI" id="CHEBI:83088"/>
    </cofactor>
    <text evidence="5">Binds 1 lipoyl cofactor covalently.</text>
</comment>
<dbReference type="InterPro" id="IPR033753">
    <property type="entry name" value="GCV_H/Fam206"/>
</dbReference>
<dbReference type="PANTHER" id="PTHR11715">
    <property type="entry name" value="GLYCINE CLEAVAGE SYSTEM H PROTEIN"/>
    <property type="match status" value="1"/>
</dbReference>
<dbReference type="SUPFAM" id="SSF51230">
    <property type="entry name" value="Single hybrid motif"/>
    <property type="match status" value="1"/>
</dbReference>
<dbReference type="InterPro" id="IPR000089">
    <property type="entry name" value="Biotin_lipoyl"/>
</dbReference>
<proteinExistence type="inferred from homology"/>
<accession>A0AAD4RDI4</accession>
<name>A0AAD4RDI4_9BILA</name>
<dbReference type="PANTHER" id="PTHR11715:SF3">
    <property type="entry name" value="GLYCINE CLEAVAGE SYSTEM H PROTEIN-RELATED"/>
    <property type="match status" value="1"/>
</dbReference>
<dbReference type="InterPro" id="IPR017453">
    <property type="entry name" value="GCV_H_sub"/>
</dbReference>
<dbReference type="NCBIfam" id="TIGR00527">
    <property type="entry name" value="gcvH"/>
    <property type="match status" value="1"/>
</dbReference>
<gene>
    <name evidence="7" type="ORF">DdX_01160</name>
</gene>